<organism evidence="2 3">
    <name type="scientific">Dimorphilus gyrociliatus</name>
    <dbReference type="NCBI Taxonomy" id="2664684"/>
    <lineage>
        <taxon>Eukaryota</taxon>
        <taxon>Metazoa</taxon>
        <taxon>Spiralia</taxon>
        <taxon>Lophotrochozoa</taxon>
        <taxon>Annelida</taxon>
        <taxon>Polychaeta</taxon>
        <taxon>Polychaeta incertae sedis</taxon>
        <taxon>Dinophilidae</taxon>
        <taxon>Dimorphilus</taxon>
    </lineage>
</organism>
<dbReference type="AlphaFoldDB" id="A0A7I8VMT4"/>
<dbReference type="OrthoDB" id="6088188at2759"/>
<proteinExistence type="predicted"/>
<evidence type="ECO:0000313" key="2">
    <source>
        <dbReference type="EMBL" id="CAD5117320.1"/>
    </source>
</evidence>
<dbReference type="Proteomes" id="UP000549394">
    <property type="component" value="Unassembled WGS sequence"/>
</dbReference>
<keyword evidence="3" id="KW-1185">Reference proteome</keyword>
<evidence type="ECO:0000313" key="3">
    <source>
        <dbReference type="Proteomes" id="UP000549394"/>
    </source>
</evidence>
<name>A0A7I8VMT4_9ANNE</name>
<feature type="compositionally biased region" description="Polar residues" evidence="1">
    <location>
        <begin position="240"/>
        <end position="251"/>
    </location>
</feature>
<gene>
    <name evidence="2" type="ORF">DGYR_LOCUS5857</name>
</gene>
<feature type="region of interest" description="Disordered" evidence="1">
    <location>
        <begin position="14"/>
        <end position="44"/>
    </location>
</feature>
<protein>
    <submittedName>
        <fullName evidence="2">DgyrCDS6106</fullName>
    </submittedName>
</protein>
<reference evidence="2 3" key="1">
    <citation type="submission" date="2020-08" db="EMBL/GenBank/DDBJ databases">
        <authorList>
            <person name="Hejnol A."/>
        </authorList>
    </citation>
    <scope>NUCLEOTIDE SEQUENCE [LARGE SCALE GENOMIC DNA]</scope>
</reference>
<accession>A0A7I8VMT4</accession>
<comment type="caution">
    <text evidence="2">The sequence shown here is derived from an EMBL/GenBank/DDBJ whole genome shotgun (WGS) entry which is preliminary data.</text>
</comment>
<dbReference type="EMBL" id="CAJFCJ010000007">
    <property type="protein sequence ID" value="CAD5117320.1"/>
    <property type="molecule type" value="Genomic_DNA"/>
</dbReference>
<evidence type="ECO:0000256" key="1">
    <source>
        <dbReference type="SAM" id="MobiDB-lite"/>
    </source>
</evidence>
<feature type="region of interest" description="Disordered" evidence="1">
    <location>
        <begin position="236"/>
        <end position="256"/>
    </location>
</feature>
<sequence length="419" mass="47653">MSPPFLPGQISIEQIIDSRKPDPEEMLENLGFGSSEDNDDIKKRLPPRFHQTDVIESPTPVELDNDPGLFGFESYKHFYEKIAQASLPHRFIDPNHELIKGFIERRLSENKNCQSEQLKNLQSLPSTSSNLTLTPEGWRSYEDVLDFTNIAGAEASNIEENTSLVRSVKRTSKKGKTFESILHPLNAEYLASVGYYDSTSSGSPSPTNIIPPLLKNYQQQSFDLEEIDSVHERSKLTRDPSMQSEQSSGFIDSQEFSREPFAKPETEIIEACNTQVLENKKTNKIRVSSSFEKKKDFQSIIHSTIKSYSNQLESIHQRWKNLCTKVQDDVDLSKEFKDLDSIKEKIREQIRLCESLLRKDVNDECIPICVALLKEQIYEASILATFEGCTISENKECLDVLKDLTCLESGQTSSYTVCI</sequence>